<dbReference type="InterPro" id="IPR023631">
    <property type="entry name" value="Amidase_dom"/>
</dbReference>
<sequence length="467" mass="48821">MVNPPPRRAASLRQSLEALTGGRVSASELVQETLYRAEDTQRRLRAFAAIPHAQASAAAAESDRRYAAGRPRPLEGLPIGVKDLIDTRGIETRYGSPAFVGHIPDADAAVVRRLVEQGAIVVGKTTTHEFAWGVTTASEAFGDTLHPSDPQRSPGGSSGGAAVAIADGVVAAGLGTDTGGSVRIPAALCGVTGFKPSYGALPTQGIFPLAASLDHPGLLGAGVDDVALLAEALGIGTSACGERMNGELRVGVICGIAPVRPATEIASAFAVAADRLASVFRMEELAEPKAAEVFDGAFDAFARIVLAEGALVHFSRHDPDWIASHYGAETIGRLERAKALRMDDYAQAQQVRRAFATGLGRLMAGHRFIVLPTTPCTAPRIGEEDMAIGDWSGSMREALMRYTAPFNLAGCPSISIPLRRSAGALPAGLQVVGRPGDDAALLHVARQMEQHLHATPSPSPPVHRGMQ</sequence>
<comment type="caution">
    <text evidence="4">The sequence shown here is derived from an EMBL/GenBank/DDBJ whole genome shotgun (WGS) entry which is preliminary data.</text>
</comment>
<comment type="similarity">
    <text evidence="1">Belongs to the amidase family.</text>
</comment>
<keyword evidence="5" id="KW-1185">Reference proteome</keyword>
<feature type="region of interest" description="Disordered" evidence="2">
    <location>
        <begin position="141"/>
        <end position="160"/>
    </location>
</feature>
<dbReference type="InterPro" id="IPR020556">
    <property type="entry name" value="Amidase_CS"/>
</dbReference>
<dbReference type="Proteomes" id="UP001500975">
    <property type="component" value="Unassembled WGS sequence"/>
</dbReference>
<gene>
    <name evidence="4" type="ORF">GCM10023165_40450</name>
</gene>
<dbReference type="Pfam" id="PF01425">
    <property type="entry name" value="Amidase"/>
    <property type="match status" value="1"/>
</dbReference>
<accession>A0ABP8I5I4</accession>
<dbReference type="InterPro" id="IPR036928">
    <property type="entry name" value="AS_sf"/>
</dbReference>
<reference evidence="5" key="1">
    <citation type="journal article" date="2019" name="Int. J. Syst. Evol. Microbiol.">
        <title>The Global Catalogue of Microorganisms (GCM) 10K type strain sequencing project: providing services to taxonomists for standard genome sequencing and annotation.</title>
        <authorList>
            <consortium name="The Broad Institute Genomics Platform"/>
            <consortium name="The Broad Institute Genome Sequencing Center for Infectious Disease"/>
            <person name="Wu L."/>
            <person name="Ma J."/>
        </authorList>
    </citation>
    <scope>NUCLEOTIDE SEQUENCE [LARGE SCALE GENOMIC DNA]</scope>
    <source>
        <strain evidence="5">JCM 17804</strain>
    </source>
</reference>
<dbReference type="InterPro" id="IPR000120">
    <property type="entry name" value="Amidase"/>
</dbReference>
<evidence type="ECO:0000256" key="2">
    <source>
        <dbReference type="SAM" id="MobiDB-lite"/>
    </source>
</evidence>
<proteinExistence type="inferred from homology"/>
<evidence type="ECO:0000256" key="1">
    <source>
        <dbReference type="ARBA" id="ARBA00009199"/>
    </source>
</evidence>
<organism evidence="4 5">
    <name type="scientific">Variovorax defluvii</name>
    <dbReference type="NCBI Taxonomy" id="913761"/>
    <lineage>
        <taxon>Bacteria</taxon>
        <taxon>Pseudomonadati</taxon>
        <taxon>Pseudomonadota</taxon>
        <taxon>Betaproteobacteria</taxon>
        <taxon>Burkholderiales</taxon>
        <taxon>Comamonadaceae</taxon>
        <taxon>Variovorax</taxon>
    </lineage>
</organism>
<dbReference type="Gene3D" id="3.90.1300.10">
    <property type="entry name" value="Amidase signature (AS) domain"/>
    <property type="match status" value="1"/>
</dbReference>
<feature type="domain" description="Amidase" evidence="3">
    <location>
        <begin position="28"/>
        <end position="442"/>
    </location>
</feature>
<evidence type="ECO:0000259" key="3">
    <source>
        <dbReference type="Pfam" id="PF01425"/>
    </source>
</evidence>
<dbReference type="PANTHER" id="PTHR11895:SF7">
    <property type="entry name" value="GLUTAMYL-TRNA(GLN) AMIDOTRANSFERASE SUBUNIT A, MITOCHONDRIAL"/>
    <property type="match status" value="1"/>
</dbReference>
<dbReference type="EMBL" id="BAABGJ010000076">
    <property type="protein sequence ID" value="GAA4351882.1"/>
    <property type="molecule type" value="Genomic_DNA"/>
</dbReference>
<dbReference type="PANTHER" id="PTHR11895">
    <property type="entry name" value="TRANSAMIDASE"/>
    <property type="match status" value="1"/>
</dbReference>
<dbReference type="SUPFAM" id="SSF75304">
    <property type="entry name" value="Amidase signature (AS) enzymes"/>
    <property type="match status" value="1"/>
</dbReference>
<name>A0ABP8I5I4_9BURK</name>
<dbReference type="PROSITE" id="PS00571">
    <property type="entry name" value="AMIDASES"/>
    <property type="match status" value="1"/>
</dbReference>
<evidence type="ECO:0000313" key="4">
    <source>
        <dbReference type="EMBL" id="GAA4351882.1"/>
    </source>
</evidence>
<protein>
    <submittedName>
        <fullName evidence="4">Amidase</fullName>
    </submittedName>
</protein>
<evidence type="ECO:0000313" key="5">
    <source>
        <dbReference type="Proteomes" id="UP001500975"/>
    </source>
</evidence>